<evidence type="ECO:0000313" key="2">
    <source>
        <dbReference type="EMBL" id="OAH10302.1"/>
    </source>
</evidence>
<dbReference type="Proteomes" id="UP000077381">
    <property type="component" value="Unassembled WGS sequence"/>
</dbReference>
<proteinExistence type="predicted"/>
<sequence>MLTFALALKDIAKKLTIKTERTRASPPPSPGSTGHSPRLRRTLLGNPACLLGKRTVSANTRVVSTHDNGPTIRDWLDNVAGVNIADILAHGHCGKQLLEHYAVEVRDDINARSARGRCPRWPSTSMPWPAPTRS</sequence>
<feature type="region of interest" description="Disordered" evidence="1">
    <location>
        <begin position="17"/>
        <end position="40"/>
    </location>
</feature>
<keyword evidence="3" id="KW-1185">Reference proteome</keyword>
<dbReference type="EMBL" id="LOHS01000154">
    <property type="protein sequence ID" value="OAH10302.1"/>
    <property type="molecule type" value="Genomic_DNA"/>
</dbReference>
<name>A0A177HH46_9ACTN</name>
<organism evidence="2 3">
    <name type="scientific">Streptomyces jeddahensis</name>
    <dbReference type="NCBI Taxonomy" id="1716141"/>
    <lineage>
        <taxon>Bacteria</taxon>
        <taxon>Bacillati</taxon>
        <taxon>Actinomycetota</taxon>
        <taxon>Actinomycetes</taxon>
        <taxon>Kitasatosporales</taxon>
        <taxon>Streptomycetaceae</taxon>
        <taxon>Streptomyces</taxon>
    </lineage>
</organism>
<dbReference type="AlphaFoldDB" id="A0A177HH46"/>
<reference evidence="2 3" key="1">
    <citation type="submission" date="2015-12" db="EMBL/GenBank/DDBJ databases">
        <title>Genome sequence of Streptomyces sp. G25.</title>
        <authorList>
            <person name="Poehlein A."/>
            <person name="Roettig A."/>
            <person name="Hiessl S."/>
            <person name="Hauschild P."/>
            <person name="Schauer J."/>
            <person name="Madkour M.H."/>
            <person name="Al-Ansari A.M."/>
            <person name="Almakishah N.H."/>
            <person name="Steinbuechel A."/>
            <person name="Daniel R."/>
        </authorList>
    </citation>
    <scope>NUCLEOTIDE SEQUENCE [LARGE SCALE GENOMIC DNA]</scope>
    <source>
        <strain evidence="3">G25(2015)</strain>
    </source>
</reference>
<evidence type="ECO:0000256" key="1">
    <source>
        <dbReference type="SAM" id="MobiDB-lite"/>
    </source>
</evidence>
<gene>
    <name evidence="2" type="ORF">STSP_63720</name>
</gene>
<protein>
    <submittedName>
        <fullName evidence="2">Uncharacterized protein</fullName>
    </submittedName>
</protein>
<dbReference type="PATRIC" id="fig|1716141.3.peg.6708"/>
<accession>A0A177HH46</accession>
<comment type="caution">
    <text evidence="2">The sequence shown here is derived from an EMBL/GenBank/DDBJ whole genome shotgun (WGS) entry which is preliminary data.</text>
</comment>
<evidence type="ECO:0000313" key="3">
    <source>
        <dbReference type="Proteomes" id="UP000077381"/>
    </source>
</evidence>